<sequence length="402" mass="45307">MNNKDLLQIAEDFDNPIYVYDSEKIISQYKRLAKAFKQVKNLKINYAVKALSNINILKLLNNYGSGLDTVSIQEVQLGLEAGVSADKIIFTPNGVSIQEIEEAVKLGVQINIDNLAILEQFGSKHPEIPVCIRINPHVMAGGNTNISVGHIDSKFGISIHQMPHLLRIVENTGMNINGIHMHTGSDILDIEVFLYASEILFDAAKNFKALEFLDFGSGFKVPYHENDIETNIEELGEKLSKRFNDFCKSYGKELTLAFEPGKFLVSESGYFLVKVNSVKQTTSTVFAQVNSGFNHLIRPMLYGTQHEVVNISHPNKNKRFYSVVGYICETDTFASNKRIAEITEGDILAFKNAGAYCYSMASNYNSRFRPAEVLWHNKQAHLIRKRETFEDLIANQVKIDLR</sequence>
<evidence type="ECO:0000256" key="3">
    <source>
        <dbReference type="ARBA" id="ARBA00022898"/>
    </source>
</evidence>
<organism evidence="9 10">
    <name type="scientific">Mesonia aestuariivivens</name>
    <dbReference type="NCBI Taxonomy" id="2796128"/>
    <lineage>
        <taxon>Bacteria</taxon>
        <taxon>Pseudomonadati</taxon>
        <taxon>Bacteroidota</taxon>
        <taxon>Flavobacteriia</taxon>
        <taxon>Flavobacteriales</taxon>
        <taxon>Flavobacteriaceae</taxon>
        <taxon>Mesonia</taxon>
    </lineage>
</organism>
<comment type="caution">
    <text evidence="5">Lacks conserved residue(s) required for the propagation of feature annotation.</text>
</comment>
<comment type="function">
    <text evidence="5">Specifically catalyzes the decarboxylation of meso-diaminopimelate (meso-DAP) to L-lysine.</text>
</comment>
<dbReference type="PANTHER" id="PTHR43727">
    <property type="entry name" value="DIAMINOPIMELATE DECARBOXYLASE"/>
    <property type="match status" value="1"/>
</dbReference>
<name>A0ABS6W0P7_9FLAO</name>
<dbReference type="EC" id="4.1.1.20" evidence="5 6"/>
<comment type="cofactor">
    <cofactor evidence="1 5">
        <name>pyridoxal 5'-phosphate</name>
        <dbReference type="ChEBI" id="CHEBI:597326"/>
    </cofactor>
</comment>
<dbReference type="Proteomes" id="UP000719267">
    <property type="component" value="Unassembled WGS sequence"/>
</dbReference>
<dbReference type="InterPro" id="IPR022644">
    <property type="entry name" value="De-COase2_N"/>
</dbReference>
<keyword evidence="3 5" id="KW-0663">Pyridoxal phosphate</keyword>
<proteinExistence type="inferred from homology"/>
<evidence type="ECO:0000313" key="9">
    <source>
        <dbReference type="EMBL" id="MBW2961324.1"/>
    </source>
</evidence>
<evidence type="ECO:0000256" key="6">
    <source>
        <dbReference type="NCBIfam" id="TIGR01048"/>
    </source>
</evidence>
<evidence type="ECO:0000256" key="4">
    <source>
        <dbReference type="ARBA" id="ARBA00023239"/>
    </source>
</evidence>
<feature type="binding site" evidence="5">
    <location>
        <position position="356"/>
    </location>
    <ligand>
        <name>pyridoxal 5'-phosphate</name>
        <dbReference type="ChEBI" id="CHEBI:597326"/>
    </ligand>
</feature>
<feature type="modified residue" description="N6-(pyridoxal phosphate)lysine" evidence="5">
    <location>
        <position position="49"/>
    </location>
</feature>
<evidence type="ECO:0000256" key="5">
    <source>
        <dbReference type="HAMAP-Rule" id="MF_02120"/>
    </source>
</evidence>
<dbReference type="CDD" id="cd06828">
    <property type="entry name" value="PLPDE_III_DapDC"/>
    <property type="match status" value="1"/>
</dbReference>
<dbReference type="Pfam" id="PF02784">
    <property type="entry name" value="Orn_Arg_deC_N"/>
    <property type="match status" value="1"/>
</dbReference>
<dbReference type="EMBL" id="JAHWDF010000005">
    <property type="protein sequence ID" value="MBW2961324.1"/>
    <property type="molecule type" value="Genomic_DNA"/>
</dbReference>
<dbReference type="Pfam" id="PF00278">
    <property type="entry name" value="Orn_DAP_Arg_deC"/>
    <property type="match status" value="1"/>
</dbReference>
<evidence type="ECO:0000313" key="10">
    <source>
        <dbReference type="Proteomes" id="UP000719267"/>
    </source>
</evidence>
<comment type="subunit">
    <text evidence="5">Homodimer.</text>
</comment>
<dbReference type="InterPro" id="IPR022653">
    <property type="entry name" value="De-COase2_pyr-phos_BS"/>
</dbReference>
<feature type="domain" description="Orn/DAP/Arg decarboxylase 2 C-terminal" evidence="7">
    <location>
        <begin position="18"/>
        <end position="354"/>
    </location>
</feature>
<comment type="pathway">
    <text evidence="5">Amino-acid biosynthesis; L-lysine biosynthesis via DAP pathway; L-lysine from DL-2,6-diaminopimelate: step 1/1.</text>
</comment>
<dbReference type="InterPro" id="IPR002986">
    <property type="entry name" value="DAP_deCOOHase_LysA"/>
</dbReference>
<feature type="binding site" evidence="5">
    <location>
        <position position="329"/>
    </location>
    <ligand>
        <name>substrate</name>
    </ligand>
</feature>
<dbReference type="PROSITE" id="PS00878">
    <property type="entry name" value="ODR_DC_2_1"/>
    <property type="match status" value="1"/>
</dbReference>
<evidence type="ECO:0000256" key="2">
    <source>
        <dbReference type="ARBA" id="ARBA00022793"/>
    </source>
</evidence>
<feature type="binding site" evidence="5">
    <location>
        <position position="218"/>
    </location>
    <ligand>
        <name>pyridoxal 5'-phosphate</name>
        <dbReference type="ChEBI" id="CHEBI:597326"/>
    </ligand>
</feature>
<keyword evidence="5" id="KW-0028">Amino-acid biosynthesis</keyword>
<feature type="domain" description="Orn/DAP/Arg decarboxylase 2 N-terminal" evidence="8">
    <location>
        <begin position="24"/>
        <end position="266"/>
    </location>
</feature>
<dbReference type="InterPro" id="IPR022643">
    <property type="entry name" value="De-COase2_C"/>
</dbReference>
<accession>A0ABS6W0P7</accession>
<dbReference type="GO" id="GO:0008836">
    <property type="term" value="F:diaminopimelate decarboxylase activity"/>
    <property type="evidence" value="ECO:0007669"/>
    <property type="project" value="UniProtKB-EC"/>
</dbReference>
<reference evidence="9 10" key="1">
    <citation type="submission" date="2021-07" db="EMBL/GenBank/DDBJ databases">
        <title>Mesonia aestuariivivens sp. nov., isolated from a tidal flat.</title>
        <authorList>
            <person name="Kim Y.-O."/>
            <person name="Yoon J.-H."/>
        </authorList>
    </citation>
    <scope>NUCLEOTIDE SEQUENCE [LARGE SCALE GENOMIC DNA]</scope>
    <source>
        <strain evidence="9 10">JHPTF-M18</strain>
    </source>
</reference>
<feature type="binding site" evidence="5">
    <location>
        <position position="302"/>
    </location>
    <ligand>
        <name>substrate</name>
    </ligand>
</feature>
<comment type="caution">
    <text evidence="9">The sequence shown here is derived from an EMBL/GenBank/DDBJ whole genome shotgun (WGS) entry which is preliminary data.</text>
</comment>
<dbReference type="PANTHER" id="PTHR43727:SF2">
    <property type="entry name" value="GROUP IV DECARBOXYLASE"/>
    <property type="match status" value="1"/>
</dbReference>
<keyword evidence="2 5" id="KW-0210">Decarboxylase</keyword>
<comment type="catalytic activity">
    <reaction evidence="5">
        <text>meso-2,6-diaminopimelate + H(+) = L-lysine + CO2</text>
        <dbReference type="Rhea" id="RHEA:15101"/>
        <dbReference type="ChEBI" id="CHEBI:15378"/>
        <dbReference type="ChEBI" id="CHEBI:16526"/>
        <dbReference type="ChEBI" id="CHEBI:32551"/>
        <dbReference type="ChEBI" id="CHEBI:57791"/>
        <dbReference type="EC" id="4.1.1.20"/>
    </reaction>
</comment>
<keyword evidence="4 5" id="KW-0456">Lyase</keyword>
<evidence type="ECO:0000259" key="8">
    <source>
        <dbReference type="Pfam" id="PF02784"/>
    </source>
</evidence>
<evidence type="ECO:0000256" key="1">
    <source>
        <dbReference type="ARBA" id="ARBA00001933"/>
    </source>
</evidence>
<dbReference type="RefSeq" id="WP_219039613.1">
    <property type="nucleotide sequence ID" value="NZ_JAHWDF010000005.1"/>
</dbReference>
<comment type="similarity">
    <text evidence="5">Belongs to the Orn/Lys/Arg decarboxylase class-II family. LysA subfamily.</text>
</comment>
<feature type="binding site" evidence="5">
    <location>
        <position position="356"/>
    </location>
    <ligand>
        <name>substrate</name>
    </ligand>
</feature>
<keyword evidence="10" id="KW-1185">Reference proteome</keyword>
<feature type="binding site" evidence="5">
    <location>
        <position position="298"/>
    </location>
    <ligand>
        <name>substrate</name>
    </ligand>
</feature>
<protein>
    <recommendedName>
        <fullName evidence="5 6">Diaminopimelate decarboxylase</fullName>
        <shortName evidence="5">DAP decarboxylase</shortName>
        <shortName evidence="5">DAPDC</shortName>
        <ecNumber evidence="5 6">4.1.1.20</ecNumber>
    </recommendedName>
</protein>
<evidence type="ECO:0000259" key="7">
    <source>
        <dbReference type="Pfam" id="PF00278"/>
    </source>
</evidence>
<gene>
    <name evidence="5 9" type="primary">lysA</name>
    <name evidence="9" type="ORF">KW502_05885</name>
</gene>
<keyword evidence="5" id="KW-0457">Lysine biosynthesis</keyword>
<dbReference type="NCBIfam" id="TIGR01048">
    <property type="entry name" value="lysA"/>
    <property type="match status" value="1"/>
</dbReference>
<dbReference type="HAMAP" id="MF_02120">
    <property type="entry name" value="LysA"/>
    <property type="match status" value="1"/>
</dbReference>